<organism evidence="10 11">
    <name type="scientific">Citrullus colocynthis</name>
    <name type="common">colocynth</name>
    <dbReference type="NCBI Taxonomy" id="252529"/>
    <lineage>
        <taxon>Eukaryota</taxon>
        <taxon>Viridiplantae</taxon>
        <taxon>Streptophyta</taxon>
        <taxon>Embryophyta</taxon>
        <taxon>Tracheophyta</taxon>
        <taxon>Spermatophyta</taxon>
        <taxon>Magnoliopsida</taxon>
        <taxon>eudicotyledons</taxon>
        <taxon>Gunneridae</taxon>
        <taxon>Pentapetalae</taxon>
        <taxon>rosids</taxon>
        <taxon>fabids</taxon>
        <taxon>Cucurbitales</taxon>
        <taxon>Cucurbitaceae</taxon>
        <taxon>Benincaseae</taxon>
        <taxon>Citrullus</taxon>
    </lineage>
</organism>
<protein>
    <submittedName>
        <fullName evidence="10">Uncharacterized protein</fullName>
    </submittedName>
</protein>
<keyword evidence="4" id="KW-0812">Transmembrane</keyword>
<evidence type="ECO:0000256" key="1">
    <source>
        <dbReference type="ARBA" id="ARBA00004162"/>
    </source>
</evidence>
<keyword evidence="5" id="KW-0256">Endoplasmic reticulum</keyword>
<evidence type="ECO:0000256" key="4">
    <source>
        <dbReference type="ARBA" id="ARBA00022692"/>
    </source>
</evidence>
<evidence type="ECO:0000313" key="11">
    <source>
        <dbReference type="Proteomes" id="UP001642487"/>
    </source>
</evidence>
<comment type="similarity">
    <text evidence="9">Belongs to the plant Proton pump-interactor protein family.</text>
</comment>
<reference evidence="10 11" key="1">
    <citation type="submission" date="2024-03" db="EMBL/GenBank/DDBJ databases">
        <authorList>
            <person name="Gkanogiannis A."/>
            <person name="Becerra Lopez-Lavalle L."/>
        </authorList>
    </citation>
    <scope>NUCLEOTIDE SEQUENCE [LARGE SCALE GENOMIC DNA]</scope>
</reference>
<dbReference type="EMBL" id="OZ021742">
    <property type="protein sequence ID" value="CAK9327614.1"/>
    <property type="molecule type" value="Genomic_DNA"/>
</dbReference>
<evidence type="ECO:0000256" key="2">
    <source>
        <dbReference type="ARBA" id="ARBA00004389"/>
    </source>
</evidence>
<keyword evidence="6" id="KW-1133">Transmembrane helix</keyword>
<name>A0ABP0Z4C7_9ROSI</name>
<sequence>MKWSVSNLKYQEELIKGEVKLKVQKLNKLHPSLDKLCFANTAYRGKSKTTSCLSAGELDRQKLKFLMQHGSKNMANEKKLLREINSSEKMEIGTTIDELDAPIKKMNEQIENSHLYLYKTDIEGIHKEMKRHEMVREKAVANAAVGGELWNSLGIKKDIQQQVNVIYEELDELRLKQIETRNEAKYGEKKLGNIEKQILFLENQLERYQ</sequence>
<keyword evidence="11" id="KW-1185">Reference proteome</keyword>
<dbReference type="InterPro" id="IPR055282">
    <property type="entry name" value="PPI1-4"/>
</dbReference>
<accession>A0ABP0Z4C7</accession>
<gene>
    <name evidence="10" type="ORF">CITCOLO1_LOCUS20000</name>
</gene>
<keyword evidence="7" id="KW-0175">Coiled coil</keyword>
<evidence type="ECO:0000256" key="8">
    <source>
        <dbReference type="ARBA" id="ARBA00023136"/>
    </source>
</evidence>
<dbReference type="PANTHER" id="PTHR32219:SF16">
    <property type="entry name" value="CORE-2_I-BRANCHING BETA-1,6-N-ACETYLGLUCOSAMINYLTRANSFERASE FAMILY PROTEIN"/>
    <property type="match status" value="1"/>
</dbReference>
<dbReference type="PANTHER" id="PTHR32219">
    <property type="entry name" value="RNA-BINDING PROTEIN YLMH-RELATED"/>
    <property type="match status" value="1"/>
</dbReference>
<evidence type="ECO:0000313" key="10">
    <source>
        <dbReference type="EMBL" id="CAK9327614.1"/>
    </source>
</evidence>
<evidence type="ECO:0000256" key="6">
    <source>
        <dbReference type="ARBA" id="ARBA00022989"/>
    </source>
</evidence>
<dbReference type="Proteomes" id="UP001642487">
    <property type="component" value="Chromosome 8"/>
</dbReference>
<proteinExistence type="inferred from homology"/>
<keyword evidence="8" id="KW-0472">Membrane</keyword>
<keyword evidence="3" id="KW-1003">Cell membrane</keyword>
<evidence type="ECO:0000256" key="9">
    <source>
        <dbReference type="ARBA" id="ARBA00038080"/>
    </source>
</evidence>
<evidence type="ECO:0000256" key="3">
    <source>
        <dbReference type="ARBA" id="ARBA00022475"/>
    </source>
</evidence>
<comment type="subcellular location">
    <subcellularLocation>
        <location evidence="1">Cell membrane</location>
        <topology evidence="1">Single-pass membrane protein</topology>
    </subcellularLocation>
    <subcellularLocation>
        <location evidence="2">Endoplasmic reticulum membrane</location>
        <topology evidence="2">Single-pass membrane protein</topology>
    </subcellularLocation>
</comment>
<evidence type="ECO:0000256" key="5">
    <source>
        <dbReference type="ARBA" id="ARBA00022824"/>
    </source>
</evidence>
<evidence type="ECO:0000256" key="7">
    <source>
        <dbReference type="ARBA" id="ARBA00023054"/>
    </source>
</evidence>